<feature type="domain" description="Exoribonuclease phosphorolytic" evidence="11">
    <location>
        <begin position="36"/>
        <end position="164"/>
    </location>
</feature>
<evidence type="ECO:0000256" key="8">
    <source>
        <dbReference type="ARBA" id="ARBA00022884"/>
    </source>
</evidence>
<dbReference type="SUPFAM" id="SSF55666">
    <property type="entry name" value="Ribonuclease PH domain 2-like"/>
    <property type="match status" value="1"/>
</dbReference>
<evidence type="ECO:0000256" key="5">
    <source>
        <dbReference type="ARBA" id="ARBA00022490"/>
    </source>
</evidence>
<gene>
    <name evidence="13" type="ORF">AB675_11483</name>
</gene>
<evidence type="ECO:0000256" key="9">
    <source>
        <dbReference type="ARBA" id="ARBA00023242"/>
    </source>
</evidence>
<evidence type="ECO:0000256" key="3">
    <source>
        <dbReference type="ARBA" id="ARBA00006678"/>
    </source>
</evidence>
<evidence type="ECO:0000259" key="12">
    <source>
        <dbReference type="Pfam" id="PF03725"/>
    </source>
</evidence>
<name>A0A0N1HAY9_9EURO</name>
<dbReference type="CDD" id="cd11368">
    <property type="entry name" value="RNase_PH_RRP45"/>
    <property type="match status" value="1"/>
</dbReference>
<keyword evidence="5" id="KW-0963">Cytoplasm</keyword>
<dbReference type="STRING" id="1664694.A0A0N1HAY9"/>
<comment type="similarity">
    <text evidence="3">Belongs to the RNase PH family.</text>
</comment>
<dbReference type="SUPFAM" id="SSF54211">
    <property type="entry name" value="Ribosomal protein S5 domain 2-like"/>
    <property type="match status" value="1"/>
</dbReference>
<dbReference type="InterPro" id="IPR050590">
    <property type="entry name" value="Exosome_comp_Rrp42_subfam"/>
</dbReference>
<evidence type="ECO:0000313" key="14">
    <source>
        <dbReference type="Proteomes" id="UP000038010"/>
    </source>
</evidence>
<dbReference type="InterPro" id="IPR001247">
    <property type="entry name" value="ExoRNase_PH_dom1"/>
</dbReference>
<evidence type="ECO:0000256" key="4">
    <source>
        <dbReference type="ARBA" id="ARBA00019572"/>
    </source>
</evidence>
<keyword evidence="8" id="KW-0694">RNA-binding</keyword>
<dbReference type="GO" id="GO:0000176">
    <property type="term" value="C:nuclear exosome (RNase complex)"/>
    <property type="evidence" value="ECO:0007669"/>
    <property type="project" value="UniProtKB-ARBA"/>
</dbReference>
<evidence type="ECO:0000256" key="1">
    <source>
        <dbReference type="ARBA" id="ARBA00004496"/>
    </source>
</evidence>
<accession>A0A0N1HAY9</accession>
<dbReference type="PANTHER" id="PTHR11097:SF14">
    <property type="entry name" value="EXOSOME COMPLEX COMPONENT RRP45"/>
    <property type="match status" value="1"/>
</dbReference>
<dbReference type="GO" id="GO:0035925">
    <property type="term" value="F:mRNA 3'-UTR AU-rich region binding"/>
    <property type="evidence" value="ECO:0007669"/>
    <property type="project" value="TreeGrafter"/>
</dbReference>
<dbReference type="RefSeq" id="XP_018000053.1">
    <property type="nucleotide sequence ID" value="XM_018140334.1"/>
</dbReference>
<dbReference type="GeneID" id="28732215"/>
<dbReference type="GO" id="GO:0005730">
    <property type="term" value="C:nucleolus"/>
    <property type="evidence" value="ECO:0007669"/>
    <property type="project" value="UniProtKB-SubCell"/>
</dbReference>
<dbReference type="GO" id="GO:0000467">
    <property type="term" value="P:exonucleolytic trimming to generate mature 3'-end of 5.8S rRNA from tricistronic rRNA transcript (SSU-rRNA, 5.8S rRNA, LSU-rRNA)"/>
    <property type="evidence" value="ECO:0007669"/>
    <property type="project" value="TreeGrafter"/>
</dbReference>
<protein>
    <recommendedName>
        <fullName evidence="4">Exosome complex component RRP45</fullName>
    </recommendedName>
    <alternativeName>
        <fullName evidence="10">Ribosomal RNA-processing protein 45</fullName>
    </alternativeName>
</protein>
<dbReference type="GO" id="GO:0071028">
    <property type="term" value="P:nuclear mRNA surveillance"/>
    <property type="evidence" value="ECO:0007669"/>
    <property type="project" value="TreeGrafter"/>
</dbReference>
<comment type="caution">
    <text evidence="13">The sequence shown here is derived from an EMBL/GenBank/DDBJ whole genome shotgun (WGS) entry which is preliminary data.</text>
</comment>
<keyword evidence="7" id="KW-0271">Exosome</keyword>
<dbReference type="GO" id="GO:0016075">
    <property type="term" value="P:rRNA catabolic process"/>
    <property type="evidence" value="ECO:0007669"/>
    <property type="project" value="TreeGrafter"/>
</dbReference>
<dbReference type="GO" id="GO:0034475">
    <property type="term" value="P:U4 snRNA 3'-end processing"/>
    <property type="evidence" value="ECO:0007669"/>
    <property type="project" value="TreeGrafter"/>
</dbReference>
<keyword evidence="6" id="KW-0698">rRNA processing</keyword>
<dbReference type="GO" id="GO:0034476">
    <property type="term" value="P:U5 snRNA 3'-end processing"/>
    <property type="evidence" value="ECO:0007669"/>
    <property type="project" value="TreeGrafter"/>
</dbReference>
<keyword evidence="9" id="KW-0539">Nucleus</keyword>
<organism evidence="13 14">
    <name type="scientific">Cyphellophora attinorum</name>
    <dbReference type="NCBI Taxonomy" id="1664694"/>
    <lineage>
        <taxon>Eukaryota</taxon>
        <taxon>Fungi</taxon>
        <taxon>Dikarya</taxon>
        <taxon>Ascomycota</taxon>
        <taxon>Pezizomycotina</taxon>
        <taxon>Eurotiomycetes</taxon>
        <taxon>Chaetothyriomycetidae</taxon>
        <taxon>Chaetothyriales</taxon>
        <taxon>Cyphellophoraceae</taxon>
        <taxon>Cyphellophora</taxon>
    </lineage>
</organism>
<evidence type="ECO:0000256" key="2">
    <source>
        <dbReference type="ARBA" id="ARBA00004604"/>
    </source>
</evidence>
<dbReference type="VEuPathDB" id="FungiDB:AB675_11483"/>
<sequence length="297" mass="32501">MPRAANISNVERSFILEALSQGVRLDGRGLNDARKADLTFGDGYGSVTLRLGKTRILVQISAEVTKPLEDRKFDGIFTINTELSPIASAGFDVGRPSEQEVILSRMLEKAIRRSRAIDTEALCIVAGAKCWSIRADVHVLDADGGLIDGSCIAIIAALRHFRRPDVSVNGEEVTIYAYAERTPVPLSIMHTPICFTFSFYHGGEVVILDATHKEEQVSEAEMILTANDFELCQIAKLGGVSVDPMVMLKLTMLALAKAKETNTLITQKLAEEATKRDVNGLIGELRAENERFEKPLG</sequence>
<evidence type="ECO:0000256" key="10">
    <source>
        <dbReference type="ARBA" id="ARBA00077933"/>
    </source>
</evidence>
<dbReference type="InterPro" id="IPR027408">
    <property type="entry name" value="PNPase/RNase_PH_dom_sf"/>
</dbReference>
<evidence type="ECO:0000256" key="6">
    <source>
        <dbReference type="ARBA" id="ARBA00022552"/>
    </source>
</evidence>
<dbReference type="InterPro" id="IPR033100">
    <property type="entry name" value="Rrp45"/>
</dbReference>
<dbReference type="InterPro" id="IPR036345">
    <property type="entry name" value="ExoRNase_PH_dom2_sf"/>
</dbReference>
<evidence type="ECO:0000259" key="11">
    <source>
        <dbReference type="Pfam" id="PF01138"/>
    </source>
</evidence>
<comment type="subcellular location">
    <subcellularLocation>
        <location evidence="1">Cytoplasm</location>
    </subcellularLocation>
    <subcellularLocation>
        <location evidence="2">Nucleus</location>
        <location evidence="2">Nucleolus</location>
    </subcellularLocation>
</comment>
<dbReference type="AlphaFoldDB" id="A0A0N1HAY9"/>
<dbReference type="GO" id="GO:0034473">
    <property type="term" value="P:U1 snRNA 3'-end processing"/>
    <property type="evidence" value="ECO:0007669"/>
    <property type="project" value="TreeGrafter"/>
</dbReference>
<reference evidence="13 14" key="1">
    <citation type="submission" date="2015-06" db="EMBL/GenBank/DDBJ databases">
        <title>Draft genome of the ant-associated black yeast Phialophora attae CBS 131958.</title>
        <authorList>
            <person name="Moreno L.F."/>
            <person name="Stielow B.J."/>
            <person name="de Hoog S."/>
            <person name="Vicente V.A."/>
            <person name="Weiss V.A."/>
            <person name="de Vries M."/>
            <person name="Cruz L.M."/>
            <person name="Souza E.M."/>
        </authorList>
    </citation>
    <scope>NUCLEOTIDE SEQUENCE [LARGE SCALE GENOMIC DNA]</scope>
    <source>
        <strain evidence="13 14">CBS 131958</strain>
    </source>
</reference>
<dbReference type="GO" id="GO:0071035">
    <property type="term" value="P:nuclear polyadenylation-dependent rRNA catabolic process"/>
    <property type="evidence" value="ECO:0007669"/>
    <property type="project" value="TreeGrafter"/>
</dbReference>
<dbReference type="InterPro" id="IPR020568">
    <property type="entry name" value="Ribosomal_Su5_D2-typ_SF"/>
</dbReference>
<dbReference type="PANTHER" id="PTHR11097">
    <property type="entry name" value="EXOSOME COMPLEX EXONUCLEASE RIBOSOMAL RNA PROCESSING PROTEIN"/>
    <property type="match status" value="1"/>
</dbReference>
<keyword evidence="14" id="KW-1185">Reference proteome</keyword>
<dbReference type="OrthoDB" id="10264038at2759"/>
<proteinExistence type="inferred from homology"/>
<evidence type="ECO:0000313" key="13">
    <source>
        <dbReference type="EMBL" id="KPI40090.1"/>
    </source>
</evidence>
<dbReference type="InterPro" id="IPR015847">
    <property type="entry name" value="ExoRNase_PH_dom2"/>
</dbReference>
<evidence type="ECO:0000256" key="7">
    <source>
        <dbReference type="ARBA" id="ARBA00022835"/>
    </source>
</evidence>
<dbReference type="Pfam" id="PF01138">
    <property type="entry name" value="RNase_PH"/>
    <property type="match status" value="1"/>
</dbReference>
<dbReference type="GO" id="GO:0000177">
    <property type="term" value="C:cytoplasmic exosome (RNase complex)"/>
    <property type="evidence" value="ECO:0007669"/>
    <property type="project" value="TreeGrafter"/>
</dbReference>
<dbReference type="Gene3D" id="3.30.230.70">
    <property type="entry name" value="GHMP Kinase, N-terminal domain"/>
    <property type="match status" value="1"/>
</dbReference>
<dbReference type="FunFam" id="3.30.230.70:FF:000005">
    <property type="entry name" value="Exosome complex component RRP45"/>
    <property type="match status" value="1"/>
</dbReference>
<dbReference type="Proteomes" id="UP000038010">
    <property type="component" value="Unassembled WGS sequence"/>
</dbReference>
<dbReference type="GO" id="GO:0071038">
    <property type="term" value="P:TRAMP-dependent tRNA surveillance pathway"/>
    <property type="evidence" value="ECO:0007669"/>
    <property type="project" value="TreeGrafter"/>
</dbReference>
<feature type="domain" description="Exoribonuclease phosphorolytic" evidence="12">
    <location>
        <begin position="190"/>
        <end position="255"/>
    </location>
</feature>
<dbReference type="EMBL" id="LFJN01000013">
    <property type="protein sequence ID" value="KPI40090.1"/>
    <property type="molecule type" value="Genomic_DNA"/>
</dbReference>
<dbReference type="Pfam" id="PF03725">
    <property type="entry name" value="RNase_PH_C"/>
    <property type="match status" value="1"/>
</dbReference>